<evidence type="ECO:0000256" key="1">
    <source>
        <dbReference type="ARBA" id="ARBA00004651"/>
    </source>
</evidence>
<feature type="transmembrane region" description="Helical" evidence="6">
    <location>
        <begin position="37"/>
        <end position="55"/>
    </location>
</feature>
<feature type="transmembrane region" description="Helical" evidence="6">
    <location>
        <begin position="451"/>
        <end position="472"/>
    </location>
</feature>
<gene>
    <name evidence="9" type="primary">comEC</name>
    <name evidence="9" type="ORF">G3RUM_00325</name>
</gene>
<evidence type="ECO:0000259" key="8">
    <source>
        <dbReference type="Pfam" id="PF13567"/>
    </source>
</evidence>
<name>A0ABY0FLU1_9BACT</name>
<evidence type="ECO:0000259" key="7">
    <source>
        <dbReference type="Pfam" id="PF03772"/>
    </source>
</evidence>
<comment type="caution">
    <text evidence="9">The sequence shown here is derived from an EMBL/GenBank/DDBJ whole genome shotgun (WGS) entry which is preliminary data.</text>
</comment>
<evidence type="ECO:0000256" key="5">
    <source>
        <dbReference type="ARBA" id="ARBA00023136"/>
    </source>
</evidence>
<feature type="transmembrane region" description="Helical" evidence="6">
    <location>
        <begin position="255"/>
        <end position="275"/>
    </location>
</feature>
<keyword evidence="10" id="KW-1185">Reference proteome</keyword>
<feature type="transmembrane region" description="Helical" evidence="6">
    <location>
        <begin position="356"/>
        <end position="379"/>
    </location>
</feature>
<proteinExistence type="predicted"/>
<feature type="transmembrane region" description="Helical" evidence="6">
    <location>
        <begin position="12"/>
        <end position="31"/>
    </location>
</feature>
<feature type="transmembrane region" description="Helical" evidence="6">
    <location>
        <begin position="327"/>
        <end position="344"/>
    </location>
</feature>
<keyword evidence="2" id="KW-1003">Cell membrane</keyword>
<feature type="transmembrane region" description="Helical" evidence="6">
    <location>
        <begin position="60"/>
        <end position="79"/>
    </location>
</feature>
<dbReference type="Pfam" id="PF03772">
    <property type="entry name" value="Competence"/>
    <property type="match status" value="1"/>
</dbReference>
<evidence type="ECO:0000313" key="10">
    <source>
        <dbReference type="Proteomes" id="UP001191019"/>
    </source>
</evidence>
<keyword evidence="5 6" id="KW-0472">Membrane</keyword>
<feature type="domain" description="ComEC/Rec2-related protein" evidence="7">
    <location>
        <begin position="210"/>
        <end position="469"/>
    </location>
</feature>
<organism evidence="9 10">
    <name type="scientific">Candidatus Nanosyncoccus alces</name>
    <dbReference type="NCBI Taxonomy" id="2171997"/>
    <lineage>
        <taxon>Bacteria</taxon>
        <taxon>Candidatus Saccharimonadota</taxon>
        <taxon>Candidatus Nanosyncoccalia</taxon>
        <taxon>Candidatus Nanosyncoccales</taxon>
        <taxon>Candidatus Nanosyncoccaceae</taxon>
        <taxon>Candidatus Nanosyncoccus</taxon>
    </lineage>
</organism>
<sequence>MLEFLGRSLHQSYFVVVMCGGIVFGTILALVFRINYFASPIWIGCALALMILAYCWPKMVFVVIALVAGMILSFVRSSVELVSEDYIRQFYGKAVIVSGVVDGDPETDGNGTKFKLKELKFGGDEGHVTGGSLYISEYKNEDLAREDKIVLNGKLMEGFGTYAGYMYKPEIKSWLRPEPGDLILKVRNWFAMRVESLIPEPQVRLGLSYLLGMKSGLPDDLDENLRVVGLVHIVVASGAHLSILVGIARKFFGRLSRFSGLIFSILFVVFFMVMVGWTPSIMRAGIMTILTLLAWYVGRKIEPWRIILLVAAGTLLVNPMFIINLGWLLSFASFAGIMILGPKFTKFCYGGKKPGFVAGTIITTVAATVMTLPIVLYYYGTISLISVIANLLILPTLPYAMGLVFLTGVVAGLPGVETVVAFVATKLLDFHIVVVEFFGEMKSFMVEIEPYQAWVFGIYFLIFVPLLIGLLWRKMVKLREAKILI</sequence>
<reference evidence="9 10" key="1">
    <citation type="journal article" date="2018" name="bioRxiv">
        <title>Evidence of independent acquisition and adaption of ultra-small bacteria to human hosts across the highly diverse yet reduced genomes of the phylum Saccharibacteria.</title>
        <authorList>
            <person name="McLean J.S."/>
            <person name="Bor B."/>
            <person name="To T.T."/>
            <person name="Liu Q."/>
            <person name="Kearns K.A."/>
            <person name="Solden L.M."/>
            <person name="Wrighton K.C."/>
            <person name="He X."/>
            <person name="Shi W."/>
        </authorList>
    </citation>
    <scope>NUCLEOTIDE SEQUENCE [LARGE SCALE GENOMIC DNA]</scope>
    <source>
        <strain evidence="9 10">TM7_G3_2_Rum_HOT_351B</strain>
    </source>
</reference>
<dbReference type="EMBL" id="PRLM01000003">
    <property type="protein sequence ID" value="RYC74782.1"/>
    <property type="molecule type" value="Genomic_DNA"/>
</dbReference>
<dbReference type="Proteomes" id="UP001191019">
    <property type="component" value="Unassembled WGS sequence"/>
</dbReference>
<evidence type="ECO:0000256" key="4">
    <source>
        <dbReference type="ARBA" id="ARBA00022989"/>
    </source>
</evidence>
<feature type="transmembrane region" description="Helical" evidence="6">
    <location>
        <begin position="281"/>
        <end position="297"/>
    </location>
</feature>
<dbReference type="InterPro" id="IPR025405">
    <property type="entry name" value="DUF4131"/>
</dbReference>
<dbReference type="InterPro" id="IPR052159">
    <property type="entry name" value="Competence_DNA_uptake"/>
</dbReference>
<evidence type="ECO:0000256" key="3">
    <source>
        <dbReference type="ARBA" id="ARBA00022692"/>
    </source>
</evidence>
<dbReference type="PANTHER" id="PTHR30619">
    <property type="entry name" value="DNA INTERNALIZATION/COMPETENCE PROTEIN COMEC/REC2"/>
    <property type="match status" value="1"/>
</dbReference>
<evidence type="ECO:0000313" key="9">
    <source>
        <dbReference type="EMBL" id="RYC74782.1"/>
    </source>
</evidence>
<dbReference type="NCBIfam" id="TIGR00360">
    <property type="entry name" value="ComEC_N-term"/>
    <property type="match status" value="1"/>
</dbReference>
<evidence type="ECO:0000256" key="6">
    <source>
        <dbReference type="SAM" id="Phobius"/>
    </source>
</evidence>
<dbReference type="RefSeq" id="WP_129734740.1">
    <property type="nucleotide sequence ID" value="NZ_PRLM01000003.1"/>
</dbReference>
<keyword evidence="4 6" id="KW-1133">Transmembrane helix</keyword>
<accession>A0ABY0FLU1</accession>
<reference evidence="9 10" key="2">
    <citation type="journal article" date="2020" name="Cell Rep.">
        <title>Acquisition and Adaptation of Ultra-small Parasitic Reduced Genome Bacteria to Mammalian Hosts.</title>
        <authorList>
            <person name="McLean J.S."/>
            <person name="Bor B."/>
            <person name="Kerns K.A."/>
            <person name="Liu Q."/>
            <person name="To T.T."/>
            <person name="Solden L."/>
            <person name="Hendrickson E.L."/>
            <person name="Wrighton K."/>
            <person name="Shi W."/>
            <person name="He X."/>
        </authorList>
    </citation>
    <scope>NUCLEOTIDE SEQUENCE [LARGE SCALE GENOMIC DNA]</scope>
    <source>
        <strain evidence="9 10">TM7_G3_2_Rum_HOT_351B</strain>
    </source>
</reference>
<feature type="domain" description="DUF4131" evidence="8">
    <location>
        <begin position="39"/>
        <end position="155"/>
    </location>
</feature>
<protein>
    <submittedName>
        <fullName evidence="9">ComE operon protein 3</fullName>
    </submittedName>
</protein>
<dbReference type="Pfam" id="PF13567">
    <property type="entry name" value="DUF4131"/>
    <property type="match status" value="1"/>
</dbReference>
<comment type="subcellular location">
    <subcellularLocation>
        <location evidence="1">Cell membrane</location>
        <topology evidence="1">Multi-pass membrane protein</topology>
    </subcellularLocation>
</comment>
<dbReference type="PANTHER" id="PTHR30619:SF1">
    <property type="entry name" value="RECOMBINATION PROTEIN 2"/>
    <property type="match status" value="1"/>
</dbReference>
<keyword evidence="3 6" id="KW-0812">Transmembrane</keyword>
<evidence type="ECO:0000256" key="2">
    <source>
        <dbReference type="ARBA" id="ARBA00022475"/>
    </source>
</evidence>
<feature type="transmembrane region" description="Helical" evidence="6">
    <location>
        <begin position="227"/>
        <end position="248"/>
    </location>
</feature>
<feature type="transmembrane region" description="Helical" evidence="6">
    <location>
        <begin position="385"/>
        <end position="406"/>
    </location>
</feature>
<dbReference type="InterPro" id="IPR004477">
    <property type="entry name" value="ComEC_N"/>
</dbReference>